<dbReference type="STRING" id="469381.Dpep_1615"/>
<keyword evidence="2" id="KW-1185">Reference proteome</keyword>
<comment type="caution">
    <text evidence="1">The sequence shown here is derived from an EMBL/GenBank/DDBJ whole genome shotgun (WGS) entry which is preliminary data.</text>
</comment>
<dbReference type="AlphaFoldDB" id="D2Z844"/>
<reference evidence="1 2" key="1">
    <citation type="journal article" date="2010" name="Stand. Genomic Sci.">
        <title>Permanent draft genome sequence of Dethiosulfovibrio peptidovorans type strain (SEBR 4207).</title>
        <authorList>
            <person name="Labutti K."/>
            <person name="Mayilraj S."/>
            <person name="Clum A."/>
            <person name="Lucas S."/>
            <person name="Glavina Del Rio T."/>
            <person name="Nolan M."/>
            <person name="Tice H."/>
            <person name="Cheng J.F."/>
            <person name="Pitluck S."/>
            <person name="Liolios K."/>
            <person name="Ivanova N."/>
            <person name="Mavromatis K."/>
            <person name="Mikhailova N."/>
            <person name="Pati A."/>
            <person name="Goodwin L."/>
            <person name="Chen A."/>
            <person name="Palaniappan K."/>
            <person name="Land M."/>
            <person name="Hauser L."/>
            <person name="Chang Y.J."/>
            <person name="Jeffries C.D."/>
            <person name="Rohde M."/>
            <person name="Spring S."/>
            <person name="Goker M."/>
            <person name="Woyke T."/>
            <person name="Bristow J."/>
            <person name="Eisen J.A."/>
            <person name="Markowitz V."/>
            <person name="Hugenholtz P."/>
            <person name="Kyrpides N.C."/>
            <person name="Klenk H.P."/>
            <person name="Lapidus A."/>
        </authorList>
    </citation>
    <scope>NUCLEOTIDE SEQUENCE [LARGE SCALE GENOMIC DNA]</scope>
    <source>
        <strain evidence="1 2">DSM 11002</strain>
    </source>
</reference>
<evidence type="ECO:0000313" key="1">
    <source>
        <dbReference type="EMBL" id="EFC91641.1"/>
    </source>
</evidence>
<name>D2Z844_9BACT</name>
<dbReference type="Proteomes" id="UP000006427">
    <property type="component" value="Unassembled WGS sequence"/>
</dbReference>
<proteinExistence type="predicted"/>
<protein>
    <submittedName>
        <fullName evidence="1">Uncharacterized protein</fullName>
    </submittedName>
</protein>
<dbReference type="PaxDb" id="469381-Dpep_1615"/>
<dbReference type="EMBL" id="ABTR02000001">
    <property type="protein sequence ID" value="EFC91641.1"/>
    <property type="molecule type" value="Genomic_DNA"/>
</dbReference>
<evidence type="ECO:0000313" key="2">
    <source>
        <dbReference type="Proteomes" id="UP000006427"/>
    </source>
</evidence>
<accession>D2Z844</accession>
<organism evidence="1 2">
    <name type="scientific">Dethiosulfovibrio peptidovorans DSM 11002</name>
    <dbReference type="NCBI Taxonomy" id="469381"/>
    <lineage>
        <taxon>Bacteria</taxon>
        <taxon>Thermotogati</taxon>
        <taxon>Synergistota</taxon>
        <taxon>Synergistia</taxon>
        <taxon>Synergistales</taxon>
        <taxon>Dethiosulfovibrionaceae</taxon>
        <taxon>Dethiosulfovibrio</taxon>
    </lineage>
</organism>
<sequence length="32" mass="3853">MTVFKGMKEDESDRTRPLFWKFMDVGFLGLDR</sequence>
<gene>
    <name evidence="1" type="ORF">Dpep_1615</name>
</gene>